<proteinExistence type="predicted"/>
<reference evidence="2" key="1">
    <citation type="submission" date="2020-04" db="EMBL/GenBank/DDBJ databases">
        <title>A desert anoxygenic phototrophic bacterium fixes CO2 using RubisCO under aerobic conditions.</title>
        <authorList>
            <person name="Tang K."/>
        </authorList>
    </citation>
    <scope>NUCLEOTIDE SEQUENCE [LARGE SCALE GENOMIC DNA]</scope>
    <source>
        <strain evidence="2">MIMtkB3</strain>
    </source>
</reference>
<name>A0A858R6V5_9PROT</name>
<dbReference type="KEGG" id="acru:HHL28_07315"/>
<feature type="chain" id="PRO_5032723282" evidence="1">
    <location>
        <begin position="25"/>
        <end position="156"/>
    </location>
</feature>
<gene>
    <name evidence="2" type="ORF">HHL28_07315</name>
</gene>
<dbReference type="InterPro" id="IPR003795">
    <property type="entry name" value="DUF192"/>
</dbReference>
<dbReference type="PANTHER" id="PTHR37953">
    <property type="entry name" value="UPF0127 PROTEIN MJ1496"/>
    <property type="match status" value="1"/>
</dbReference>
<dbReference type="PANTHER" id="PTHR37953:SF1">
    <property type="entry name" value="UPF0127 PROTEIN MJ1496"/>
    <property type="match status" value="1"/>
</dbReference>
<keyword evidence="1" id="KW-0732">Signal</keyword>
<keyword evidence="3" id="KW-1185">Reference proteome</keyword>
<sequence length="156" mass="16993">MRLILRLIAPALILFGLLAHPALSETLATDSLVIETAGGAKHRFTVELAITPAQQARGLMYRERMDDDKGMLFPYDRPQPLSFWMKNTLIPLDIIYIAEGGRILNIANAKPLDLTPLYSEGPAIAALEVNGGLAARLGIRLGDMVRHPAVGTKRAP</sequence>
<feature type="signal peptide" evidence="1">
    <location>
        <begin position="1"/>
        <end position="24"/>
    </location>
</feature>
<dbReference type="Proteomes" id="UP000501891">
    <property type="component" value="Chromosome"/>
</dbReference>
<protein>
    <submittedName>
        <fullName evidence="2">DUF192 domain-containing protein</fullName>
    </submittedName>
</protein>
<dbReference type="AlphaFoldDB" id="A0A858R6V5"/>
<accession>A0A858R6V5</accession>
<dbReference type="Pfam" id="PF02643">
    <property type="entry name" value="DUF192"/>
    <property type="match status" value="1"/>
</dbReference>
<evidence type="ECO:0000313" key="2">
    <source>
        <dbReference type="EMBL" id="QJE72923.1"/>
    </source>
</evidence>
<dbReference type="EMBL" id="CP051775">
    <property type="protein sequence ID" value="QJE72923.1"/>
    <property type="molecule type" value="Genomic_DNA"/>
</dbReference>
<dbReference type="Gene3D" id="2.60.120.1140">
    <property type="entry name" value="Protein of unknown function DUF192"/>
    <property type="match status" value="1"/>
</dbReference>
<evidence type="ECO:0000313" key="3">
    <source>
        <dbReference type="Proteomes" id="UP000501891"/>
    </source>
</evidence>
<organism evidence="2 3">
    <name type="scientific">Aerophototrophica crusticola</name>
    <dbReference type="NCBI Taxonomy" id="1709002"/>
    <lineage>
        <taxon>Bacteria</taxon>
        <taxon>Pseudomonadati</taxon>
        <taxon>Pseudomonadota</taxon>
        <taxon>Alphaproteobacteria</taxon>
        <taxon>Rhodospirillales</taxon>
        <taxon>Rhodospirillaceae</taxon>
        <taxon>Aerophototrophica</taxon>
    </lineage>
</organism>
<dbReference type="InterPro" id="IPR038695">
    <property type="entry name" value="Saro_0823-like_sf"/>
</dbReference>
<evidence type="ECO:0000256" key="1">
    <source>
        <dbReference type="SAM" id="SignalP"/>
    </source>
</evidence>